<accession>A0A2H4J870</accession>
<organism evidence="1">
    <name type="scientific">uncultured Caudovirales phage</name>
    <dbReference type="NCBI Taxonomy" id="2100421"/>
    <lineage>
        <taxon>Viruses</taxon>
        <taxon>Duplodnaviria</taxon>
        <taxon>Heunggongvirae</taxon>
        <taxon>Uroviricota</taxon>
        <taxon>Caudoviricetes</taxon>
        <taxon>Peduoviridae</taxon>
        <taxon>Maltschvirus</taxon>
        <taxon>Maltschvirus maltsch</taxon>
    </lineage>
</organism>
<protein>
    <submittedName>
        <fullName evidence="1">Uncharacterized protein</fullName>
    </submittedName>
</protein>
<proteinExistence type="predicted"/>
<evidence type="ECO:0000313" key="1">
    <source>
        <dbReference type="EMBL" id="ASN71455.1"/>
    </source>
</evidence>
<sequence length="71" mass="8065">MKLKEQFMEEVKTVGTPQIISVAVKLPSGAIEVITNTQETVSKADYYINTYDDEFKLKHNNVIQIVGYMIV</sequence>
<dbReference type="EMBL" id="MF417925">
    <property type="protein sequence ID" value="ASN71455.1"/>
    <property type="molecule type" value="Genomic_DNA"/>
</dbReference>
<reference evidence="1" key="1">
    <citation type="submission" date="2017-06" db="EMBL/GenBank/DDBJ databases">
        <title>Novel phages from South African skin metaviromes.</title>
        <authorList>
            <person name="van Zyl L.J."/>
            <person name="Abrahams Y."/>
            <person name="Stander E.A."/>
            <person name="Kirby B.M."/>
            <person name="Clavaud C."/>
            <person name="Farcet C."/>
            <person name="Breton L."/>
            <person name="Trindade M.I."/>
        </authorList>
    </citation>
    <scope>NUCLEOTIDE SEQUENCE</scope>
</reference>
<name>A0A2H4J870_9CAUD</name>
<gene>
    <name evidence="1" type="ORF">3F9_48</name>
</gene>